<proteinExistence type="predicted"/>
<feature type="transmembrane region" description="Helical" evidence="7">
    <location>
        <begin position="68"/>
        <end position="86"/>
    </location>
</feature>
<evidence type="ECO:0000259" key="8">
    <source>
        <dbReference type="PROSITE" id="PS50928"/>
    </source>
</evidence>
<accession>A0AA35XBF5</accession>
<keyword evidence="3" id="KW-1003">Cell membrane</keyword>
<keyword evidence="5 7" id="KW-1133">Transmembrane helix</keyword>
<evidence type="ECO:0000256" key="6">
    <source>
        <dbReference type="ARBA" id="ARBA00023136"/>
    </source>
</evidence>
<dbReference type="PANTHER" id="PTHR43163">
    <property type="entry name" value="DIPEPTIDE TRANSPORT SYSTEM PERMEASE PROTEIN DPPB-RELATED"/>
    <property type="match status" value="1"/>
</dbReference>
<reference evidence="9" key="1">
    <citation type="submission" date="2023-03" db="EMBL/GenBank/DDBJ databases">
        <authorList>
            <person name="Steffen K."/>
            <person name="Cardenas P."/>
        </authorList>
    </citation>
    <scope>NUCLEOTIDE SEQUENCE</scope>
</reference>
<evidence type="ECO:0000256" key="7">
    <source>
        <dbReference type="SAM" id="Phobius"/>
    </source>
</evidence>
<organism evidence="9 10">
    <name type="scientific">Geodia barretti</name>
    <name type="common">Barrett's horny sponge</name>
    <dbReference type="NCBI Taxonomy" id="519541"/>
    <lineage>
        <taxon>Eukaryota</taxon>
        <taxon>Metazoa</taxon>
        <taxon>Porifera</taxon>
        <taxon>Demospongiae</taxon>
        <taxon>Heteroscleromorpha</taxon>
        <taxon>Tetractinellida</taxon>
        <taxon>Astrophorina</taxon>
        <taxon>Geodiidae</taxon>
        <taxon>Geodia</taxon>
    </lineage>
</organism>
<name>A0AA35XBF5_GEOBA</name>
<dbReference type="SUPFAM" id="SSF161098">
    <property type="entry name" value="MetI-like"/>
    <property type="match status" value="1"/>
</dbReference>
<evidence type="ECO:0000313" key="10">
    <source>
        <dbReference type="Proteomes" id="UP001174909"/>
    </source>
</evidence>
<dbReference type="InterPro" id="IPR035906">
    <property type="entry name" value="MetI-like_sf"/>
</dbReference>
<evidence type="ECO:0000256" key="5">
    <source>
        <dbReference type="ARBA" id="ARBA00022989"/>
    </source>
</evidence>
<dbReference type="EMBL" id="CASHTH010004021">
    <property type="protein sequence ID" value="CAI8052538.1"/>
    <property type="molecule type" value="Genomic_DNA"/>
</dbReference>
<keyword evidence="10" id="KW-1185">Reference proteome</keyword>
<dbReference type="Pfam" id="PF00528">
    <property type="entry name" value="BPD_transp_1"/>
    <property type="match status" value="1"/>
</dbReference>
<keyword evidence="2" id="KW-0813">Transport</keyword>
<evidence type="ECO:0000256" key="4">
    <source>
        <dbReference type="ARBA" id="ARBA00022692"/>
    </source>
</evidence>
<sequence>MPLGVLSAVRQDTIADYASRIIAIAGVAMPTFWIGILVVYFLVAWFDWLPPLGYANVWDDPWRNLQQMFFPAVALGFYNMALIARVTRSSMLEVFREDYIRTARSKGLREGAVIIRHALKNAFLPIITISGWQVGRLIAGTVVIETIFLVPGMGRLLVDSILHRDYTMIQSIVMVIAFMVLALNLVVDLLYAWLDPRIRYE</sequence>
<keyword evidence="6 7" id="KW-0472">Membrane</keyword>
<feature type="transmembrane region" description="Helical" evidence="7">
    <location>
        <begin position="21"/>
        <end position="48"/>
    </location>
</feature>
<comment type="subcellular location">
    <subcellularLocation>
        <location evidence="1">Cell membrane</location>
        <topology evidence="1">Multi-pass membrane protein</topology>
    </subcellularLocation>
</comment>
<protein>
    <submittedName>
        <fullName evidence="9">Dipeptide transport system permease protein DppB</fullName>
    </submittedName>
</protein>
<comment type="caution">
    <text evidence="9">The sequence shown here is derived from an EMBL/GenBank/DDBJ whole genome shotgun (WGS) entry which is preliminary data.</text>
</comment>
<dbReference type="InterPro" id="IPR000515">
    <property type="entry name" value="MetI-like"/>
</dbReference>
<dbReference type="Gene3D" id="1.10.3720.10">
    <property type="entry name" value="MetI-like"/>
    <property type="match status" value="1"/>
</dbReference>
<evidence type="ECO:0000256" key="3">
    <source>
        <dbReference type="ARBA" id="ARBA00022475"/>
    </source>
</evidence>
<keyword evidence="4 7" id="KW-0812">Transmembrane</keyword>
<dbReference type="PANTHER" id="PTHR43163:SF6">
    <property type="entry name" value="DIPEPTIDE TRANSPORT SYSTEM PERMEASE PROTEIN DPPB-RELATED"/>
    <property type="match status" value="1"/>
</dbReference>
<evidence type="ECO:0000256" key="1">
    <source>
        <dbReference type="ARBA" id="ARBA00004651"/>
    </source>
</evidence>
<dbReference type="Proteomes" id="UP001174909">
    <property type="component" value="Unassembled WGS sequence"/>
</dbReference>
<feature type="domain" description="ABC transmembrane type-1" evidence="8">
    <location>
        <begin position="1"/>
        <end position="191"/>
    </location>
</feature>
<dbReference type="PROSITE" id="PS50928">
    <property type="entry name" value="ABC_TM1"/>
    <property type="match status" value="1"/>
</dbReference>
<evidence type="ECO:0000313" key="9">
    <source>
        <dbReference type="EMBL" id="CAI8052538.1"/>
    </source>
</evidence>
<dbReference type="GO" id="GO:0071916">
    <property type="term" value="F:dipeptide transmembrane transporter activity"/>
    <property type="evidence" value="ECO:0007669"/>
    <property type="project" value="TreeGrafter"/>
</dbReference>
<dbReference type="AlphaFoldDB" id="A0AA35XBF5"/>
<evidence type="ECO:0000256" key="2">
    <source>
        <dbReference type="ARBA" id="ARBA00022448"/>
    </source>
</evidence>
<dbReference type="CDD" id="cd06261">
    <property type="entry name" value="TM_PBP2"/>
    <property type="match status" value="1"/>
</dbReference>
<dbReference type="GO" id="GO:0005886">
    <property type="term" value="C:plasma membrane"/>
    <property type="evidence" value="ECO:0007669"/>
    <property type="project" value="UniProtKB-SubCell"/>
</dbReference>
<gene>
    <name evidence="9" type="ORF">GBAR_LOCUS28717</name>
</gene>
<feature type="transmembrane region" description="Helical" evidence="7">
    <location>
        <begin position="169"/>
        <end position="194"/>
    </location>
</feature>
<feature type="transmembrane region" description="Helical" evidence="7">
    <location>
        <begin position="137"/>
        <end position="157"/>
    </location>
</feature>